<feature type="region of interest" description="Disordered" evidence="1">
    <location>
        <begin position="905"/>
        <end position="924"/>
    </location>
</feature>
<reference evidence="3" key="1">
    <citation type="submission" date="2021-12" db="EMBL/GenBank/DDBJ databases">
        <title>Black yeast isolated from Biological Soil Crust.</title>
        <authorList>
            <person name="Kurbessoian T."/>
        </authorList>
    </citation>
    <scope>NUCLEOTIDE SEQUENCE</scope>
    <source>
        <strain evidence="3">CCFEE 5208</strain>
    </source>
</reference>
<feature type="transmembrane region" description="Helical" evidence="2">
    <location>
        <begin position="15"/>
        <end position="35"/>
    </location>
</feature>
<sequence>MLATRAGWDDKASRAAEFLTLPAELLTPVVLLALLTDGECPIFLALASSTPLSLVAFALLHNWHHFMLVAIMPGNRLAIRSASRRQARGYVDIDYEDANLDDVADDEIRSIADSTASRSVELSSNGELGVSNLLAAKDSDVFLERSRIFDDIANKHLQPSETDLMIQKFRRQIDIPFSRAYRFGQALREDLPHTVVPLVGLVFLPGADLPEVTRLEGHDMLEESPDQRDARWRVSTAASLLSVSFVGRDLSVVTLDVTADIARHTRLRLQNGPIAKRPQKHDLDLIRPDAVTLDSEKILLCHELSNHDLDVCATLVEVNASALMALVFDYRHIISTSGPTLSAHAHKDLLDRMIEAARRFCLKSPILFRMSTRNRIIDATDIRYGIDNEQGFQTFTTSKGIQELVMMSSSYFNSLDPSAPGMTDSTQREIRPRFLQMLTLLLSLLNDRDLSSMSEFVERTYGINPKRQELELLFCKVIPLTSINPKVFLQALIPAIDDINFTIRDSSKYKQHWETLLWRLARKGYLLPGSLEDLGHPHRSWIVMWPDVGIRSSTAFGRLQFHGEKTSTFNEIPPCQFHYEPGLKTLTVLLTNSESYTIHPDDHDRISTLTAGHFDVTSCEDASICGLLISEVVLNRDINEAIRVINVAIRQFNARSTPSGKSVTRSLLRKRAEPLVFPDLEAAARLTRNQAVLQPAGTILAVAYKLDGKNIPKAEALRHMSDQYTRAMTLFGHLCESARRSVSFYERYIGDVHRFFGRDRQVHAEEKKRPTLSDSPIARAFHTADDPLSKTTSIWYSYWVEIRQHQRAGRELLHIGAKCDLVSSIVWRHPGQQAEIRLAQVETIFFVSPLSSVREDQQHEEVRVGDMVLLVGRYIIVVAPDARDASMPSIMQNWMEIQEALSSQHSRRGQNMRSKEPLPVHAVW</sequence>
<evidence type="ECO:0000313" key="5">
    <source>
        <dbReference type="Proteomes" id="UP001168146"/>
    </source>
</evidence>
<reference evidence="4" key="2">
    <citation type="submission" date="2023-06" db="EMBL/GenBank/DDBJ databases">
        <title>Black Yeasts Isolated from many extreme environments.</title>
        <authorList>
            <person name="Coleine C."/>
            <person name="Stajich J.E."/>
            <person name="Selbmann L."/>
        </authorList>
    </citation>
    <scope>NUCLEOTIDE SEQUENCE</scope>
    <source>
        <strain evidence="4">CCFEE 5200</strain>
    </source>
</reference>
<dbReference type="AlphaFoldDB" id="A0AAN6FAS4"/>
<feature type="transmembrane region" description="Helical" evidence="2">
    <location>
        <begin position="42"/>
        <end position="63"/>
    </location>
</feature>
<keyword evidence="2" id="KW-0812">Transmembrane</keyword>
<comment type="caution">
    <text evidence="3">The sequence shown here is derived from an EMBL/GenBank/DDBJ whole genome shotgun (WGS) entry which is preliminary data.</text>
</comment>
<evidence type="ECO:0000313" key="4">
    <source>
        <dbReference type="EMBL" id="KAK0976592.1"/>
    </source>
</evidence>
<keyword evidence="6" id="KW-1185">Reference proteome</keyword>
<keyword evidence="2" id="KW-0472">Membrane</keyword>
<evidence type="ECO:0000313" key="3">
    <source>
        <dbReference type="EMBL" id="KAK0309178.1"/>
    </source>
</evidence>
<proteinExistence type="predicted"/>
<dbReference type="EMBL" id="JASUXU010000082">
    <property type="protein sequence ID" value="KAK0309178.1"/>
    <property type="molecule type" value="Genomic_DNA"/>
</dbReference>
<keyword evidence="2" id="KW-1133">Transmembrane helix</keyword>
<evidence type="ECO:0000256" key="1">
    <source>
        <dbReference type="SAM" id="MobiDB-lite"/>
    </source>
</evidence>
<dbReference type="Proteomes" id="UP001168146">
    <property type="component" value="Unassembled WGS sequence"/>
</dbReference>
<gene>
    <name evidence="3" type="ORF">LTR82_015230</name>
    <name evidence="4" type="ORF">LTR91_013626</name>
</gene>
<evidence type="ECO:0000313" key="6">
    <source>
        <dbReference type="Proteomes" id="UP001175353"/>
    </source>
</evidence>
<name>A0AAN6FAS4_9PEZI</name>
<dbReference type="Proteomes" id="UP001175353">
    <property type="component" value="Unassembled WGS sequence"/>
</dbReference>
<accession>A0AAN6FAS4</accession>
<protein>
    <submittedName>
        <fullName evidence="3">Uncharacterized protein</fullName>
    </submittedName>
</protein>
<dbReference type="EMBL" id="JAUJLE010000139">
    <property type="protein sequence ID" value="KAK0976592.1"/>
    <property type="molecule type" value="Genomic_DNA"/>
</dbReference>
<organism evidence="3 5">
    <name type="scientific">Friedmanniomyces endolithicus</name>
    <dbReference type="NCBI Taxonomy" id="329885"/>
    <lineage>
        <taxon>Eukaryota</taxon>
        <taxon>Fungi</taxon>
        <taxon>Dikarya</taxon>
        <taxon>Ascomycota</taxon>
        <taxon>Pezizomycotina</taxon>
        <taxon>Dothideomycetes</taxon>
        <taxon>Dothideomycetidae</taxon>
        <taxon>Mycosphaerellales</taxon>
        <taxon>Teratosphaeriaceae</taxon>
        <taxon>Friedmanniomyces</taxon>
    </lineage>
</organism>
<evidence type="ECO:0000256" key="2">
    <source>
        <dbReference type="SAM" id="Phobius"/>
    </source>
</evidence>